<dbReference type="Gene3D" id="2.60.210.10">
    <property type="entry name" value="Apoptosis, Tumor Necrosis Factor Receptor Associated Protein 2, Chain A"/>
    <property type="match status" value="1"/>
</dbReference>
<dbReference type="SUPFAM" id="SSF49599">
    <property type="entry name" value="TRAF domain-like"/>
    <property type="match status" value="1"/>
</dbReference>
<comment type="domain">
    <text evidence="6">The RING-type zinc finger domain is essential for ubiquitin ligase activity.</text>
</comment>
<comment type="caution">
    <text evidence="9">The sequence shown here is derived from an EMBL/GenBank/DDBJ whole genome shotgun (WGS) entry which is preliminary data.</text>
</comment>
<comment type="similarity">
    <text evidence="1 6">Belongs to the SINA (Seven in absentia) family.</text>
</comment>
<evidence type="ECO:0000256" key="4">
    <source>
        <dbReference type="ARBA" id="ARBA00022833"/>
    </source>
</evidence>
<dbReference type="PANTHER" id="PTHR45877:SF2">
    <property type="entry name" value="E3 UBIQUITIN-PROTEIN LIGASE SINA-RELATED"/>
    <property type="match status" value="1"/>
</dbReference>
<sequence length="642" mass="72194">MSNRRELLKKTLGITEYPWSSDEDDGAQQDNSNSSLPRRQPSEPRQSMADMPGTSGNPLPQSRPIPSPSVQPPRAPGEQVARRDRDMFWSLLNNPRRSSLFSVQRPTHTPAPDLIERPNEGSPNADMQRMLAFKRFSRNNWNMRPRMKPNNTFYAVPSTRPNQGSSMGHYPMFPPSTSQSTGNMHPRSSRCYGFKRTRPVNASNHNPRVNADGPSPAVDVVPSSSGMAPTDLIPASATNDAPLNQNISADNNIDISNSDEDIEMSCPSTSETNVNNDINAEQDNAEHVEGVAQNTSDGGISLEEEIVEIDAPEVPNANEVPDIDVEAISNNDDETKEVLSILRDIHQDNITEQSGQAHSIKRKREGSADINTPYSVKEFNQSLLRLLECPVCLEWMEPPISQCRRGHLVCSRCRARLASCPVCRTMFSSVRNRAMEGVAEMLRYPCRHGCGREVRLRRRAPHEASCSARKYHCPAPACTHRHPLPRDQLATHFQSKHLSMLKIGALHKFTMKVNSEQHDNWLIMTLDEFFHLRVDIDIRTWGVIVYVAYIGPKCNASNYVYEVTVDGHQNARKLTYTRVTHSDLESSTMSMGRQDCFHLSLDQAVNFLRFTSRNCDSDKFLDFNVEVKKCVQPVDTKDDVDS</sequence>
<reference evidence="9" key="2">
    <citation type="submission" date="2020-12" db="EMBL/GenBank/DDBJ databases">
        <authorList>
            <person name="Kanost M."/>
        </authorList>
    </citation>
    <scope>NUCLEOTIDE SEQUENCE</scope>
</reference>
<protein>
    <recommendedName>
        <fullName evidence="6">E3 ubiquitin-protein ligase</fullName>
        <ecNumber evidence="6">2.3.2.27</ecNumber>
    </recommendedName>
</protein>
<dbReference type="Pfam" id="PF21362">
    <property type="entry name" value="Sina_RING"/>
    <property type="match status" value="1"/>
</dbReference>
<dbReference type="Pfam" id="PF21361">
    <property type="entry name" value="Sina_ZnF"/>
    <property type="match status" value="1"/>
</dbReference>
<dbReference type="Proteomes" id="UP000791440">
    <property type="component" value="Unassembled WGS sequence"/>
</dbReference>
<comment type="function">
    <text evidence="6">E3 ubiquitin-protein ligase that mediates ubiquitination and subsequent proteasomal degradation of target proteins. E3 ubiquitin ligases accept ubiquitin from an E2 ubiquitin-conjugating enzyme in the form of a thioester and then directly transfers the ubiquitin to targeted substrates.</text>
</comment>
<keyword evidence="3 5" id="KW-0863">Zinc-finger</keyword>
<feature type="compositionally biased region" description="Polar residues" evidence="7">
    <location>
        <begin position="28"/>
        <end position="37"/>
    </location>
</feature>
<dbReference type="InterPro" id="IPR018121">
    <property type="entry name" value="7-in-absentia-prot_TRAF-dom"/>
</dbReference>
<feature type="compositionally biased region" description="Pro residues" evidence="7">
    <location>
        <begin position="61"/>
        <end position="75"/>
    </location>
</feature>
<dbReference type="InterPro" id="IPR008974">
    <property type="entry name" value="TRAF-like"/>
</dbReference>
<dbReference type="InterPro" id="IPR049548">
    <property type="entry name" value="Sina-like_RING"/>
</dbReference>
<dbReference type="GO" id="GO:0031624">
    <property type="term" value="F:ubiquitin conjugating enzyme binding"/>
    <property type="evidence" value="ECO:0007669"/>
    <property type="project" value="TreeGrafter"/>
</dbReference>
<evidence type="ECO:0000256" key="7">
    <source>
        <dbReference type="SAM" id="MobiDB-lite"/>
    </source>
</evidence>
<dbReference type="InterPro" id="IPR001841">
    <property type="entry name" value="Znf_RING"/>
</dbReference>
<evidence type="ECO:0000256" key="1">
    <source>
        <dbReference type="ARBA" id="ARBA00009119"/>
    </source>
</evidence>
<feature type="region of interest" description="Disordered" evidence="7">
    <location>
        <begin position="203"/>
        <end position="222"/>
    </location>
</feature>
<dbReference type="GO" id="GO:0008270">
    <property type="term" value="F:zinc ion binding"/>
    <property type="evidence" value="ECO:0007669"/>
    <property type="project" value="UniProtKB-KW"/>
</dbReference>
<dbReference type="InterPro" id="IPR004162">
    <property type="entry name" value="SINA-like_animal"/>
</dbReference>
<keyword evidence="4 6" id="KW-0862">Zinc</keyword>
<dbReference type="GO" id="GO:0005737">
    <property type="term" value="C:cytoplasm"/>
    <property type="evidence" value="ECO:0007669"/>
    <property type="project" value="InterPro"/>
</dbReference>
<feature type="compositionally biased region" description="Low complexity" evidence="7">
    <location>
        <begin position="211"/>
        <end position="222"/>
    </location>
</feature>
<dbReference type="InterPro" id="IPR013083">
    <property type="entry name" value="Znf_RING/FYVE/PHD"/>
</dbReference>
<evidence type="ECO:0000259" key="8">
    <source>
        <dbReference type="PROSITE" id="PS50089"/>
    </source>
</evidence>
<feature type="region of interest" description="Disordered" evidence="7">
    <location>
        <begin position="101"/>
        <end position="123"/>
    </location>
</feature>
<dbReference type="GO" id="GO:0061630">
    <property type="term" value="F:ubiquitin protein ligase activity"/>
    <property type="evidence" value="ECO:0007669"/>
    <property type="project" value="UniProtKB-EC"/>
</dbReference>
<accession>A0A921Z794</accession>
<evidence type="ECO:0000313" key="9">
    <source>
        <dbReference type="EMBL" id="KAG6452250.1"/>
    </source>
</evidence>
<evidence type="ECO:0000256" key="5">
    <source>
        <dbReference type="PROSITE-ProRule" id="PRU00175"/>
    </source>
</evidence>
<name>A0A921Z794_MANSE</name>
<dbReference type="PANTHER" id="PTHR45877">
    <property type="entry name" value="E3 UBIQUITIN-PROTEIN LIGASE SIAH2"/>
    <property type="match status" value="1"/>
</dbReference>
<keyword evidence="2 6" id="KW-0479">Metal-binding</keyword>
<dbReference type="SUPFAM" id="SSF57850">
    <property type="entry name" value="RING/U-box"/>
    <property type="match status" value="1"/>
</dbReference>
<dbReference type="PROSITE" id="PS50089">
    <property type="entry name" value="ZF_RING_2"/>
    <property type="match status" value="1"/>
</dbReference>
<dbReference type="AlphaFoldDB" id="A0A921Z794"/>
<dbReference type="Gene3D" id="3.30.40.10">
    <property type="entry name" value="Zinc/RING finger domain, C3HC4 (zinc finger)"/>
    <property type="match status" value="2"/>
</dbReference>
<reference evidence="9" key="1">
    <citation type="journal article" date="2016" name="Insect Biochem. Mol. Biol.">
        <title>Multifaceted biological insights from a draft genome sequence of the tobacco hornworm moth, Manduca sexta.</title>
        <authorList>
            <person name="Kanost M.R."/>
            <person name="Arrese E.L."/>
            <person name="Cao X."/>
            <person name="Chen Y.R."/>
            <person name="Chellapilla S."/>
            <person name="Goldsmith M.R."/>
            <person name="Grosse-Wilde E."/>
            <person name="Heckel D.G."/>
            <person name="Herndon N."/>
            <person name="Jiang H."/>
            <person name="Papanicolaou A."/>
            <person name="Qu J."/>
            <person name="Soulages J.L."/>
            <person name="Vogel H."/>
            <person name="Walters J."/>
            <person name="Waterhouse R.M."/>
            <person name="Ahn S.J."/>
            <person name="Almeida F.C."/>
            <person name="An C."/>
            <person name="Aqrawi P."/>
            <person name="Bretschneider A."/>
            <person name="Bryant W.B."/>
            <person name="Bucks S."/>
            <person name="Chao H."/>
            <person name="Chevignon G."/>
            <person name="Christen J.M."/>
            <person name="Clarke D.F."/>
            <person name="Dittmer N.T."/>
            <person name="Ferguson L.C.F."/>
            <person name="Garavelou S."/>
            <person name="Gordon K.H.J."/>
            <person name="Gunaratna R.T."/>
            <person name="Han Y."/>
            <person name="Hauser F."/>
            <person name="He Y."/>
            <person name="Heidel-Fischer H."/>
            <person name="Hirsh A."/>
            <person name="Hu Y."/>
            <person name="Jiang H."/>
            <person name="Kalra D."/>
            <person name="Klinner C."/>
            <person name="Konig C."/>
            <person name="Kovar C."/>
            <person name="Kroll A.R."/>
            <person name="Kuwar S.S."/>
            <person name="Lee S.L."/>
            <person name="Lehman R."/>
            <person name="Li K."/>
            <person name="Li Z."/>
            <person name="Liang H."/>
            <person name="Lovelace S."/>
            <person name="Lu Z."/>
            <person name="Mansfield J.H."/>
            <person name="McCulloch K.J."/>
            <person name="Mathew T."/>
            <person name="Morton B."/>
            <person name="Muzny D.M."/>
            <person name="Neunemann D."/>
            <person name="Ongeri F."/>
            <person name="Pauchet Y."/>
            <person name="Pu L.L."/>
            <person name="Pyrousis I."/>
            <person name="Rao X.J."/>
            <person name="Redding A."/>
            <person name="Roesel C."/>
            <person name="Sanchez-Gracia A."/>
            <person name="Schaack S."/>
            <person name="Shukla A."/>
            <person name="Tetreau G."/>
            <person name="Wang Y."/>
            <person name="Xiong G.H."/>
            <person name="Traut W."/>
            <person name="Walsh T.K."/>
            <person name="Worley K.C."/>
            <person name="Wu D."/>
            <person name="Wu W."/>
            <person name="Wu Y.Q."/>
            <person name="Zhang X."/>
            <person name="Zou Z."/>
            <person name="Zucker H."/>
            <person name="Briscoe A.D."/>
            <person name="Burmester T."/>
            <person name="Clem R.J."/>
            <person name="Feyereisen R."/>
            <person name="Grimmelikhuijzen C.J.P."/>
            <person name="Hamodrakas S.J."/>
            <person name="Hansson B.S."/>
            <person name="Huguet E."/>
            <person name="Jermiin L.S."/>
            <person name="Lan Q."/>
            <person name="Lehman H.K."/>
            <person name="Lorenzen M."/>
            <person name="Merzendorfer H."/>
            <person name="Michalopoulos I."/>
            <person name="Morton D.B."/>
            <person name="Muthukrishnan S."/>
            <person name="Oakeshott J.G."/>
            <person name="Palmer W."/>
            <person name="Park Y."/>
            <person name="Passarelli A.L."/>
            <person name="Rozas J."/>
            <person name="Schwartz L.M."/>
            <person name="Smith W."/>
            <person name="Southgate A."/>
            <person name="Vilcinskas A."/>
            <person name="Vogt R."/>
            <person name="Wang P."/>
            <person name="Werren J."/>
            <person name="Yu X.Q."/>
            <person name="Zhou J.J."/>
            <person name="Brown S.J."/>
            <person name="Scherer S.E."/>
            <person name="Richards S."/>
            <person name="Blissard G.W."/>
        </authorList>
    </citation>
    <scope>NUCLEOTIDE SEQUENCE</scope>
</reference>
<evidence type="ECO:0000256" key="3">
    <source>
        <dbReference type="ARBA" id="ARBA00022771"/>
    </source>
</evidence>
<comment type="catalytic activity">
    <reaction evidence="6">
        <text>S-ubiquitinyl-[E2 ubiquitin-conjugating enzyme]-L-cysteine + [acceptor protein]-L-lysine = [E2 ubiquitin-conjugating enzyme]-L-cysteine + N(6)-ubiquitinyl-[acceptor protein]-L-lysine.</text>
        <dbReference type="EC" id="2.3.2.27"/>
    </reaction>
</comment>
<gene>
    <name evidence="9" type="ORF">O3G_MSEX007531</name>
</gene>
<dbReference type="EMBL" id="JH668420">
    <property type="protein sequence ID" value="KAG6452250.1"/>
    <property type="molecule type" value="Genomic_DNA"/>
</dbReference>
<evidence type="ECO:0000256" key="6">
    <source>
        <dbReference type="RuleBase" id="RU201113"/>
    </source>
</evidence>
<keyword evidence="6" id="KW-0833">Ubl conjugation pathway</keyword>
<evidence type="ECO:0000256" key="2">
    <source>
        <dbReference type="ARBA" id="ARBA00022723"/>
    </source>
</evidence>
<evidence type="ECO:0000313" key="10">
    <source>
        <dbReference type="Proteomes" id="UP000791440"/>
    </source>
</evidence>
<dbReference type="EC" id="2.3.2.27" evidence="6"/>
<comment type="pathway">
    <text evidence="6">Protein modification; protein ubiquitination.</text>
</comment>
<feature type="region of interest" description="Disordered" evidence="7">
    <location>
        <begin position="1"/>
        <end position="80"/>
    </location>
</feature>
<keyword evidence="10" id="KW-1185">Reference proteome</keyword>
<organism evidence="9 10">
    <name type="scientific">Manduca sexta</name>
    <name type="common">Tobacco hawkmoth</name>
    <name type="synonym">Tobacco hornworm</name>
    <dbReference type="NCBI Taxonomy" id="7130"/>
    <lineage>
        <taxon>Eukaryota</taxon>
        <taxon>Metazoa</taxon>
        <taxon>Ecdysozoa</taxon>
        <taxon>Arthropoda</taxon>
        <taxon>Hexapoda</taxon>
        <taxon>Insecta</taxon>
        <taxon>Pterygota</taxon>
        <taxon>Neoptera</taxon>
        <taxon>Endopterygota</taxon>
        <taxon>Lepidoptera</taxon>
        <taxon>Glossata</taxon>
        <taxon>Ditrysia</taxon>
        <taxon>Bombycoidea</taxon>
        <taxon>Sphingidae</taxon>
        <taxon>Sphinginae</taxon>
        <taxon>Sphingini</taxon>
        <taxon>Manduca</taxon>
    </lineage>
</organism>
<proteinExistence type="inferred from homology"/>
<dbReference type="Pfam" id="PF03145">
    <property type="entry name" value="Sina_TRAF"/>
    <property type="match status" value="1"/>
</dbReference>
<comment type="domain">
    <text evidence="6">The SBD domain (substrate-binding domain) mediates the interaction with substrate proteins. It is related to the TRAF family.</text>
</comment>
<dbReference type="GO" id="GO:0043161">
    <property type="term" value="P:proteasome-mediated ubiquitin-dependent protein catabolic process"/>
    <property type="evidence" value="ECO:0007669"/>
    <property type="project" value="TreeGrafter"/>
</dbReference>
<feature type="domain" description="RING-type" evidence="8">
    <location>
        <begin position="389"/>
        <end position="424"/>
    </location>
</feature>